<dbReference type="RefSeq" id="XP_017780956.1">
    <property type="nucleotide sequence ID" value="XM_017925467.1"/>
</dbReference>
<proteinExistence type="predicted"/>
<dbReference type="Pfam" id="PF06585">
    <property type="entry name" value="JHBP"/>
    <property type="match status" value="3"/>
</dbReference>
<evidence type="ECO:0000313" key="2">
    <source>
        <dbReference type="RefSeq" id="XP_017780956.1"/>
    </source>
</evidence>
<protein>
    <submittedName>
        <fullName evidence="2">Uncharacterized protein LOC108565821</fullName>
    </submittedName>
</protein>
<dbReference type="Proteomes" id="UP000695000">
    <property type="component" value="Unplaced"/>
</dbReference>
<dbReference type="Gene3D" id="3.15.10.30">
    <property type="entry name" value="Haemolymph juvenile hormone binding protein"/>
    <property type="match status" value="3"/>
</dbReference>
<dbReference type="PANTHER" id="PTHR11008">
    <property type="entry name" value="PROTEIN TAKEOUT-LIKE PROTEIN"/>
    <property type="match status" value="1"/>
</dbReference>
<dbReference type="PANTHER" id="PTHR11008:SF33">
    <property type="entry name" value="PROTEIN TAKEOUT"/>
    <property type="match status" value="1"/>
</dbReference>
<dbReference type="InterPro" id="IPR038606">
    <property type="entry name" value="To_sf"/>
</dbReference>
<evidence type="ECO:0000313" key="1">
    <source>
        <dbReference type="Proteomes" id="UP000695000"/>
    </source>
</evidence>
<gene>
    <name evidence="2" type="primary">LOC108565821</name>
</gene>
<sequence>MFGSIFAELVKGIPELNVESIEPLRVDKIPINKKTGAIRLTGSFQNYLIKGLKATTISDGSIDFDKKKFSITLNIPTIAASGVYDFKGQILVLPISGHGNSFIDVKGSINKIVISFELIDVDGVEVMRLTKVDNFSLERESVKIQLDNLFNGNKLLGDNANKFINENSKNVAKQVESVIVEGLAPTILDIANNVLEKIPTSLSLPHFDLVENNGVEVMRITKFDKAILDRQFVKVQFDNLFNGNKVLASWVPTCKRNGPDTNKCFLKLFTSLIQQTIKGNPELNIDPIEPLFIENLPINKKNGAVRLTGFLRNYTMEGMGATKILDAQMNFDKRIFSVNMYMPQMKAYGVYDFKGQVLILPIAGNGNSFLDIKGSTNKLQMKFDLVNVHGVEVMRVNKIQRFDLDRDDVKIRLDNLFNGNKLLGDNANKFINDNGKNLAKQVEGVITENLEPIILDIINNIVEKIPISISNINNRKMLRKLCLMVLVAALVDGYEVKKGPLLNYRPHWLKSCKRTDPNMNKCLTALFTEMFPELAKGIPEMNIDRFEPLFIDKVSITKGAGAVTLTGSFHNLTVVGPSNSTPTYTDLNLEKNKLNFGIYLPLLDIKAKYNLKGQILILPLVGHGNCELSLNGVDTRVKSNISLKEVDGRKIISIDNMTVGFNMKKVKVQLDNLFNGNKVLGLTVNTFLNQNALDVVDELEEPLGESLAQIFTDITNNIFSKLPLDLWLPEESESDDKKEDQKVFDSLAKDINGS</sequence>
<keyword evidence="1" id="KW-1185">Reference proteome</keyword>
<dbReference type="InterPro" id="IPR010562">
    <property type="entry name" value="Haemolymph_juvenile_hormone-bd"/>
</dbReference>
<name>A0ABM1N2A6_NICVS</name>
<accession>A0ABM1N2A6</accession>
<dbReference type="GeneID" id="108565821"/>
<organism evidence="1 2">
    <name type="scientific">Nicrophorus vespilloides</name>
    <name type="common">Boreal carrion beetle</name>
    <dbReference type="NCBI Taxonomy" id="110193"/>
    <lineage>
        <taxon>Eukaryota</taxon>
        <taxon>Metazoa</taxon>
        <taxon>Ecdysozoa</taxon>
        <taxon>Arthropoda</taxon>
        <taxon>Hexapoda</taxon>
        <taxon>Insecta</taxon>
        <taxon>Pterygota</taxon>
        <taxon>Neoptera</taxon>
        <taxon>Endopterygota</taxon>
        <taxon>Coleoptera</taxon>
        <taxon>Polyphaga</taxon>
        <taxon>Staphyliniformia</taxon>
        <taxon>Silphidae</taxon>
        <taxon>Nicrophorinae</taxon>
        <taxon>Nicrophorus</taxon>
    </lineage>
</organism>
<reference evidence="2" key="1">
    <citation type="submission" date="2025-08" db="UniProtKB">
        <authorList>
            <consortium name="RefSeq"/>
        </authorList>
    </citation>
    <scope>IDENTIFICATION</scope>
    <source>
        <tissue evidence="2">Whole Larva</tissue>
    </source>
</reference>
<dbReference type="SMART" id="SM00700">
    <property type="entry name" value="JHBP"/>
    <property type="match status" value="3"/>
</dbReference>